<dbReference type="GO" id="GO:0070182">
    <property type="term" value="F:DNA polymerase binding"/>
    <property type="evidence" value="ECO:0007669"/>
    <property type="project" value="TreeGrafter"/>
</dbReference>
<dbReference type="InterPro" id="IPR029312">
    <property type="entry name" value="FANCI_HD2"/>
</dbReference>
<accession>A0A250XDY9</accession>
<dbReference type="InterPro" id="IPR026171">
    <property type="entry name" value="FANCI"/>
</dbReference>
<feature type="region of interest" description="Disordered" evidence="1">
    <location>
        <begin position="1131"/>
        <end position="1178"/>
    </location>
</feature>
<evidence type="ECO:0000259" key="3">
    <source>
        <dbReference type="Pfam" id="PF14678"/>
    </source>
</evidence>
<protein>
    <submittedName>
        <fullName evidence="5">Uncharacterized protein</fullName>
    </submittedName>
</protein>
<reference evidence="5 6" key="1">
    <citation type="submission" date="2017-08" db="EMBL/GenBank/DDBJ databases">
        <title>Acidophilic green algal genome provides insights into adaptation to an acidic environment.</title>
        <authorList>
            <person name="Hirooka S."/>
            <person name="Hirose Y."/>
            <person name="Kanesaki Y."/>
            <person name="Higuchi S."/>
            <person name="Fujiwara T."/>
            <person name="Onuma R."/>
            <person name="Era A."/>
            <person name="Ohbayashi R."/>
            <person name="Uzuka A."/>
            <person name="Nozaki H."/>
            <person name="Yoshikawa H."/>
            <person name="Miyagishima S.Y."/>
        </authorList>
    </citation>
    <scope>NUCLEOTIDE SEQUENCE [LARGE SCALE GENOMIC DNA]</scope>
    <source>
        <strain evidence="5 6">NIES-2499</strain>
    </source>
</reference>
<dbReference type="Pfam" id="PF14678">
    <property type="entry name" value="FANCI_S4"/>
    <property type="match status" value="1"/>
</dbReference>
<sequence length="1696" mass="181441">MSDIYERAKSVFISALDAKSGVQGLRLYFGSISWDCSHDFFRLIETECDKEAGATLALACLEAARISTAAQGSVPGPSVFRKNLLLALLHCTSDVRSALSTVPVLRKELIFLEVRELQMVLTSVVAVMEEGSPVLPHVVDLLPPLSHHLATAFDAALVIQGACRAAWHPEHACTLLSTLRGLPLCSNSIHGIMGSAVNAATKCELPIAEAIMSQMLMYVMLPDTTRLRGTCPAQGEATRLRGTCPAQGEATGISTTSRSTVLSSVVSVLDILAGPGGQHGEDGMPDTLLRTIASRTLLKVVDTMKYDKGLAKAWVENVDNSGSVEGVFHMTLLCCLSHVAHEQLLPTVFCCHKALVDAAYARETEEPESQTGHSETSIGVDLLYEQVIRLSPGGGDAALSGVMDTAWEFMRSLERTSRLQTSRSKNLLGEVGGFAFGHCNSPSLPSEVQNNGFVALGRLVACGIQIRVAERRVARQRNRARKMGGNLGSSMIGGTQICDASLLCLKELKDRYRSLEVAAGHDGRACMLGIRLLCSVFSCHPGMRAELLCCLTKNAVAASACVSGPAVLLLGQLIRLYPSSVMEHLMPLKDLMNMLPSLHCETTQQGLLAAIWPLCCVKLELQGLLVELLRKVVFSRSVQSRLLAVRGFMHIILEQLSSTIRASQRTSLASQLPGNNDYLQQSTQSSCSQSTLSQMTGLSAGSGVSLMSELLGFLRRSLTQQAAVRRELYQGLQKIMVLDPGSSECIAELLVPQLSVLMGKMKGESESGQSLTLASCTVEQEGSVRLAEDLPSLLICIQTLNAQSTAAPTLVPPESDPAEYFGGPCNQDEVEDGSVTRGAIQVLSALYTDFKKLLLSLDLTQLGFQKTADWSLHSIEGARRHLHAATLLGCLEVLLQEEVMEILGSEAGWTDEKEGCIHQLFQLHKSLFEMACSTRGSNAGRPSSSRRALAKTDMSLDPSVDNGAVADEVADEQGLDGHQSDGRPAGVEVKAKQSSSPACQDLVKADERQACLSIPCLIALCQSITFHSGARGSASRLTVDPAFCSFVLRSCLNSIKGISRGGRPDLGKVYLDAFDAHVRDSDSRGASDSSRTGTTGGRLAGILLSTCFSMILCDRNSSALAGASSSGVTTENEHLAASTPTPSSTSRQLPVHISQPPQGGCNSSRLPTRGRKKSLNTNGDCVLMNSTNAAERKLELLAAQCIKQVLEDVGTTQQLSSILEYLPLPSEEGMPVILNNHLRNAHSSQAGSKESFNTALGTRLPNFYALMRYLSLKGSNEALQVILQALALVGRLLSPDMSMTLGMWIHELVCCQQLMPGSVGQEGCAKAAIESCFSLKGAPEDLVWLSHVAEDVQKVVGATGQDTQTQVEALPLVQAAFAQQLAGTILLLLQRVLKPLDKLFSSMKPKSQMTAGVSLQGQIEESTYERLDKVVAIAALIVNTRLGLPSVLDLQTETVTLIYKLLISVAKYSAMLMSAGNVKGGSSGSTSSLPRALVAVVSRVNQSLTPPVYSCILETQAVTAEELQNTRKATARIKKEKKSIPLLIFQVESWEKHVLTLSKYSGDNLFKGAKRSTNRDFQIKVRSDEGNDAVVVEPAAVLQASGPPRCPAVLGAADCTSISAVKRKLHADGSVPSGQKMVNPNLDSGIKRAAFDHDHGQKDLRLLHNLKRDPLCSIQPAGLGAGQGSMAVQHGTTDGT</sequence>
<dbReference type="PANTHER" id="PTHR21818:SF0">
    <property type="entry name" value="FANCONI ANEMIA GROUP I PROTEIN"/>
    <property type="match status" value="1"/>
</dbReference>
<dbReference type="InterPro" id="IPR029315">
    <property type="entry name" value="FANCI_S2"/>
</dbReference>
<comment type="caution">
    <text evidence="5">The sequence shown here is derived from an EMBL/GenBank/DDBJ whole genome shotgun (WGS) entry which is preliminary data.</text>
</comment>
<evidence type="ECO:0000259" key="2">
    <source>
        <dbReference type="Pfam" id="PF14676"/>
    </source>
</evidence>
<proteinExistence type="predicted"/>
<dbReference type="GO" id="GO:0006281">
    <property type="term" value="P:DNA repair"/>
    <property type="evidence" value="ECO:0007669"/>
    <property type="project" value="InterPro"/>
</dbReference>
<feature type="domain" description="FANCI solenoid 4" evidence="3">
    <location>
        <begin position="1345"/>
        <end position="1581"/>
    </location>
</feature>
<evidence type="ECO:0000259" key="4">
    <source>
        <dbReference type="Pfam" id="PF14680"/>
    </source>
</evidence>
<dbReference type="Pfam" id="PF14676">
    <property type="entry name" value="FANCI_S2"/>
    <property type="match status" value="1"/>
</dbReference>
<dbReference type="EMBL" id="BEGY01000063">
    <property type="protein sequence ID" value="GAX81293.1"/>
    <property type="molecule type" value="Genomic_DNA"/>
</dbReference>
<gene>
    <name evidence="5" type="ORF">CEUSTIGMA_g8725.t1</name>
</gene>
<keyword evidence="6" id="KW-1185">Reference proteome</keyword>
<dbReference type="Proteomes" id="UP000232323">
    <property type="component" value="Unassembled WGS sequence"/>
</dbReference>
<dbReference type="InterPro" id="IPR029314">
    <property type="entry name" value="FANCI_S4"/>
</dbReference>
<evidence type="ECO:0000313" key="6">
    <source>
        <dbReference type="Proteomes" id="UP000232323"/>
    </source>
</evidence>
<evidence type="ECO:0000256" key="1">
    <source>
        <dbReference type="SAM" id="MobiDB-lite"/>
    </source>
</evidence>
<dbReference type="OrthoDB" id="195089at2759"/>
<dbReference type="PANTHER" id="PTHR21818">
    <property type="entry name" value="BC025462 PROTEIN"/>
    <property type="match status" value="1"/>
</dbReference>
<feature type="domain" description="FANCI solenoid 2" evidence="2">
    <location>
        <begin position="520"/>
        <end position="649"/>
    </location>
</feature>
<name>A0A250XDY9_9CHLO</name>
<feature type="region of interest" description="Disordered" evidence="1">
    <location>
        <begin position="935"/>
        <end position="961"/>
    </location>
</feature>
<evidence type="ECO:0000313" key="5">
    <source>
        <dbReference type="EMBL" id="GAX81293.1"/>
    </source>
</evidence>
<feature type="region of interest" description="Disordered" evidence="1">
    <location>
        <begin position="1677"/>
        <end position="1696"/>
    </location>
</feature>
<feature type="domain" description="FANCI helical" evidence="4">
    <location>
        <begin position="682"/>
        <end position="931"/>
    </location>
</feature>
<feature type="compositionally biased region" description="Polar residues" evidence="1">
    <location>
        <begin position="935"/>
        <end position="946"/>
    </location>
</feature>
<dbReference type="STRING" id="1157962.A0A250XDY9"/>
<feature type="compositionally biased region" description="Polar residues" evidence="1">
    <location>
        <begin position="1155"/>
        <end position="1166"/>
    </location>
</feature>
<feature type="region of interest" description="Disordered" evidence="1">
    <location>
        <begin position="973"/>
        <end position="992"/>
    </location>
</feature>
<dbReference type="Pfam" id="PF14680">
    <property type="entry name" value="FANCI_HD2"/>
    <property type="match status" value="1"/>
</dbReference>
<organism evidence="5 6">
    <name type="scientific">Chlamydomonas eustigma</name>
    <dbReference type="NCBI Taxonomy" id="1157962"/>
    <lineage>
        <taxon>Eukaryota</taxon>
        <taxon>Viridiplantae</taxon>
        <taxon>Chlorophyta</taxon>
        <taxon>core chlorophytes</taxon>
        <taxon>Chlorophyceae</taxon>
        <taxon>CS clade</taxon>
        <taxon>Chlamydomonadales</taxon>
        <taxon>Chlamydomonadaceae</taxon>
        <taxon>Chlamydomonas</taxon>
    </lineage>
</organism>